<evidence type="ECO:0000313" key="7">
    <source>
        <dbReference type="Proteomes" id="UP001203852"/>
    </source>
</evidence>
<keyword evidence="7" id="KW-1185">Reference proteome</keyword>
<keyword evidence="4 5" id="KW-0472">Membrane</keyword>
<dbReference type="AlphaFoldDB" id="A0AAN6DYH1"/>
<dbReference type="PANTHER" id="PTHR31465:SF27">
    <property type="entry name" value="DOMAIN PROTEIN, PUTATIVE (AFU_ORTHOLOGUE AFUA_3G01030)-RELATED"/>
    <property type="match status" value="1"/>
</dbReference>
<evidence type="ECO:0000256" key="2">
    <source>
        <dbReference type="ARBA" id="ARBA00022692"/>
    </source>
</evidence>
<feature type="transmembrane region" description="Helical" evidence="5">
    <location>
        <begin position="14"/>
        <end position="35"/>
    </location>
</feature>
<feature type="transmembrane region" description="Helical" evidence="5">
    <location>
        <begin position="152"/>
        <end position="174"/>
    </location>
</feature>
<proteinExistence type="predicted"/>
<dbReference type="Proteomes" id="UP001203852">
    <property type="component" value="Unassembled WGS sequence"/>
</dbReference>
<keyword evidence="3 5" id="KW-1133">Transmembrane helix</keyword>
<dbReference type="PANTHER" id="PTHR31465">
    <property type="entry name" value="PROTEIN RTA1-RELATED"/>
    <property type="match status" value="1"/>
</dbReference>
<evidence type="ECO:0000256" key="1">
    <source>
        <dbReference type="ARBA" id="ARBA00004141"/>
    </source>
</evidence>
<keyword evidence="2 5" id="KW-0812">Transmembrane</keyword>
<sequence>MAVEYVLWHYTPSLIAAIVMCSVFAIVTAVHLFFLIRSRARFCIPFVIGGIFEAVGYGARAVAHYNTKATMPYAIQSLLILLGPILFAASIYMILGRLIRCTNCEKHSLIPAKWMTKVFVGGDVTCFIIQGAGGGVMSGAKSQKTIDLGENIILAGLCFQILVFALFVIVAARLHLRARHDLVSAETQVPWQRYLFLLYLVSALITARNIFRVVEYAWGSDGYLLRHEWTLYICDAMQMALVLIVCLTWYSCNFEVAPPAPLNERESKAAV</sequence>
<dbReference type="EMBL" id="MU404353">
    <property type="protein sequence ID" value="KAI1614566.1"/>
    <property type="molecule type" value="Genomic_DNA"/>
</dbReference>
<reference evidence="6" key="1">
    <citation type="journal article" date="2022" name="bioRxiv">
        <title>Deciphering the potential niche of two novel black yeast fungi from a biological soil crust based on their genomes, phenotypes, and melanin regulation.</title>
        <authorList>
            <consortium name="DOE Joint Genome Institute"/>
            <person name="Carr E.C."/>
            <person name="Barton Q."/>
            <person name="Grambo S."/>
            <person name="Sullivan M."/>
            <person name="Renfro C.M."/>
            <person name="Kuo A."/>
            <person name="Pangilinan J."/>
            <person name="Lipzen A."/>
            <person name="Keymanesh K."/>
            <person name="Savage E."/>
            <person name="Barry K."/>
            <person name="Grigoriev I.V."/>
            <person name="Riekhof W.R."/>
            <person name="Harris S.S."/>
        </authorList>
    </citation>
    <scope>NUCLEOTIDE SEQUENCE</scope>
    <source>
        <strain evidence="6">JF 03-4F</strain>
    </source>
</reference>
<feature type="transmembrane region" description="Helical" evidence="5">
    <location>
        <begin position="229"/>
        <end position="250"/>
    </location>
</feature>
<feature type="transmembrane region" description="Helical" evidence="5">
    <location>
        <begin position="194"/>
        <end position="214"/>
    </location>
</feature>
<evidence type="ECO:0000313" key="6">
    <source>
        <dbReference type="EMBL" id="KAI1614566.1"/>
    </source>
</evidence>
<feature type="transmembrane region" description="Helical" evidence="5">
    <location>
        <begin position="42"/>
        <end position="63"/>
    </location>
</feature>
<comment type="caution">
    <text evidence="6">The sequence shown here is derived from an EMBL/GenBank/DDBJ whole genome shotgun (WGS) entry which is preliminary data.</text>
</comment>
<name>A0AAN6DYH1_9EURO</name>
<accession>A0AAN6DYH1</accession>
<organism evidence="6 7">
    <name type="scientific">Exophiala viscosa</name>
    <dbReference type="NCBI Taxonomy" id="2486360"/>
    <lineage>
        <taxon>Eukaryota</taxon>
        <taxon>Fungi</taxon>
        <taxon>Dikarya</taxon>
        <taxon>Ascomycota</taxon>
        <taxon>Pezizomycotina</taxon>
        <taxon>Eurotiomycetes</taxon>
        <taxon>Chaetothyriomycetidae</taxon>
        <taxon>Chaetothyriales</taxon>
        <taxon>Herpotrichiellaceae</taxon>
        <taxon>Exophiala</taxon>
    </lineage>
</organism>
<feature type="transmembrane region" description="Helical" evidence="5">
    <location>
        <begin position="116"/>
        <end position="140"/>
    </location>
</feature>
<evidence type="ECO:0000256" key="3">
    <source>
        <dbReference type="ARBA" id="ARBA00022989"/>
    </source>
</evidence>
<dbReference type="Pfam" id="PF04479">
    <property type="entry name" value="RTA1"/>
    <property type="match status" value="1"/>
</dbReference>
<evidence type="ECO:0000256" key="4">
    <source>
        <dbReference type="ARBA" id="ARBA00023136"/>
    </source>
</evidence>
<comment type="subcellular location">
    <subcellularLocation>
        <location evidence="1">Membrane</location>
        <topology evidence="1">Multi-pass membrane protein</topology>
    </subcellularLocation>
</comment>
<feature type="transmembrane region" description="Helical" evidence="5">
    <location>
        <begin position="75"/>
        <end position="95"/>
    </location>
</feature>
<dbReference type="InterPro" id="IPR007568">
    <property type="entry name" value="RTA1"/>
</dbReference>
<dbReference type="GO" id="GO:0016020">
    <property type="term" value="C:membrane"/>
    <property type="evidence" value="ECO:0007669"/>
    <property type="project" value="UniProtKB-SubCell"/>
</dbReference>
<evidence type="ECO:0000256" key="5">
    <source>
        <dbReference type="SAM" id="Phobius"/>
    </source>
</evidence>
<gene>
    <name evidence="6" type="ORF">EDD36DRAFT_231915</name>
</gene>
<protein>
    <submittedName>
        <fullName evidence="6">RTM1 protein</fullName>
    </submittedName>
</protein>